<dbReference type="GO" id="GO:0003677">
    <property type="term" value="F:DNA binding"/>
    <property type="evidence" value="ECO:0007669"/>
    <property type="project" value="UniProtKB-KW"/>
</dbReference>
<accession>A0A1H3WT07</accession>
<keyword evidence="2 6" id="KW-0238">DNA-binding</keyword>
<keyword evidence="1" id="KW-0805">Transcription regulation</keyword>
<evidence type="ECO:0000256" key="2">
    <source>
        <dbReference type="ARBA" id="ARBA00023125"/>
    </source>
</evidence>
<evidence type="ECO:0000313" key="6">
    <source>
        <dbReference type="EMBL" id="SFB01455.1"/>
    </source>
</evidence>
<reference evidence="7 8" key="1">
    <citation type="submission" date="2016-10" db="EMBL/GenBank/DDBJ databases">
        <authorList>
            <person name="de Groot N.N."/>
        </authorList>
    </citation>
    <scope>NUCLEOTIDE SEQUENCE [LARGE SCALE GENOMIC DNA]</scope>
    <source>
        <strain evidence="5 7">DSM 2872</strain>
        <strain evidence="6 8">L14</strain>
    </source>
</reference>
<dbReference type="OrthoDB" id="9799482at2"/>
<dbReference type="PANTHER" id="PTHR43537:SF5">
    <property type="entry name" value="UXU OPERON TRANSCRIPTIONAL REGULATOR"/>
    <property type="match status" value="1"/>
</dbReference>
<evidence type="ECO:0000313" key="7">
    <source>
        <dbReference type="Proteomes" id="UP000183469"/>
    </source>
</evidence>
<dbReference type="CDD" id="cd07377">
    <property type="entry name" value="WHTH_GntR"/>
    <property type="match status" value="1"/>
</dbReference>
<organism evidence="5 7">
    <name type="scientific">Selenomonas ruminantium</name>
    <dbReference type="NCBI Taxonomy" id="971"/>
    <lineage>
        <taxon>Bacteria</taxon>
        <taxon>Bacillati</taxon>
        <taxon>Bacillota</taxon>
        <taxon>Negativicutes</taxon>
        <taxon>Selenomonadales</taxon>
        <taxon>Selenomonadaceae</taxon>
        <taxon>Selenomonas</taxon>
    </lineage>
</organism>
<proteinExistence type="predicted"/>
<dbReference type="PROSITE" id="PS50949">
    <property type="entry name" value="HTH_GNTR"/>
    <property type="match status" value="1"/>
</dbReference>
<dbReference type="Proteomes" id="UP000183469">
    <property type="component" value="Unassembled WGS sequence"/>
</dbReference>
<dbReference type="InterPro" id="IPR036390">
    <property type="entry name" value="WH_DNA-bd_sf"/>
</dbReference>
<keyword evidence="3" id="KW-0804">Transcription</keyword>
<gene>
    <name evidence="6" type="ORF">SAMN05216587_10677</name>
    <name evidence="5" type="ORF">SAMN05660648_01161</name>
</gene>
<dbReference type="Gene3D" id="1.10.10.10">
    <property type="entry name" value="Winged helix-like DNA-binding domain superfamily/Winged helix DNA-binding domain"/>
    <property type="match status" value="1"/>
</dbReference>
<evidence type="ECO:0000313" key="8">
    <source>
        <dbReference type="Proteomes" id="UP000183843"/>
    </source>
</evidence>
<dbReference type="Pfam" id="PF07729">
    <property type="entry name" value="FCD"/>
    <property type="match status" value="1"/>
</dbReference>
<dbReference type="Proteomes" id="UP000183843">
    <property type="component" value="Unassembled WGS sequence"/>
</dbReference>
<sequence length="225" mass="25044">MAKATLAEDTAQSIIQYILDNHLKPGDKLPTEPVFMEKLGVGRGTLREGIKLLAARNILDIRQGAGSYVSHQRGIPDDPLGLTFIEEDSKLIVDMLDVRLLFEPHVARLAAARASEEEKAEIMAQAEEVERCIEAGESYVAADARFHRLVAEASGNKVFGNLTYILNTSIAQNIAITKDTQRDSNTIRYHRKIAQAIMAAHPDDAASYMNMHLQLLREFVREKMS</sequence>
<dbReference type="GO" id="GO:0003700">
    <property type="term" value="F:DNA-binding transcription factor activity"/>
    <property type="evidence" value="ECO:0007669"/>
    <property type="project" value="InterPro"/>
</dbReference>
<dbReference type="InterPro" id="IPR008920">
    <property type="entry name" value="TF_FadR/GntR_C"/>
</dbReference>
<dbReference type="EMBL" id="FNQG01000004">
    <property type="protein sequence ID" value="SDZ90259.1"/>
    <property type="molecule type" value="Genomic_DNA"/>
</dbReference>
<dbReference type="InterPro" id="IPR000524">
    <property type="entry name" value="Tscrpt_reg_HTH_GntR"/>
</dbReference>
<feature type="domain" description="HTH gntR-type" evidence="4">
    <location>
        <begin position="4"/>
        <end position="72"/>
    </location>
</feature>
<dbReference type="PANTHER" id="PTHR43537">
    <property type="entry name" value="TRANSCRIPTIONAL REGULATOR, GNTR FAMILY"/>
    <property type="match status" value="1"/>
</dbReference>
<evidence type="ECO:0000313" key="5">
    <source>
        <dbReference type="EMBL" id="SDZ90259.1"/>
    </source>
</evidence>
<dbReference type="SMART" id="SM00345">
    <property type="entry name" value="HTH_GNTR"/>
    <property type="match status" value="1"/>
</dbReference>
<dbReference type="SMART" id="SM00895">
    <property type="entry name" value="FCD"/>
    <property type="match status" value="1"/>
</dbReference>
<dbReference type="SUPFAM" id="SSF46785">
    <property type="entry name" value="Winged helix' DNA-binding domain"/>
    <property type="match status" value="1"/>
</dbReference>
<name>A0A1H3WT07_SELRU</name>
<dbReference type="Gene3D" id="1.20.120.530">
    <property type="entry name" value="GntR ligand-binding domain-like"/>
    <property type="match status" value="1"/>
</dbReference>
<evidence type="ECO:0000256" key="1">
    <source>
        <dbReference type="ARBA" id="ARBA00023015"/>
    </source>
</evidence>
<evidence type="ECO:0000256" key="3">
    <source>
        <dbReference type="ARBA" id="ARBA00023163"/>
    </source>
</evidence>
<dbReference type="InterPro" id="IPR036388">
    <property type="entry name" value="WH-like_DNA-bd_sf"/>
</dbReference>
<dbReference type="EMBL" id="FOJX01000006">
    <property type="protein sequence ID" value="SFB01455.1"/>
    <property type="molecule type" value="Genomic_DNA"/>
</dbReference>
<dbReference type="Pfam" id="PF00392">
    <property type="entry name" value="GntR"/>
    <property type="match status" value="1"/>
</dbReference>
<dbReference type="InterPro" id="IPR011711">
    <property type="entry name" value="GntR_C"/>
</dbReference>
<protein>
    <submittedName>
        <fullName evidence="6">DNA-binding transcriptional regulator, FadR family</fullName>
    </submittedName>
    <submittedName>
        <fullName evidence="5">Regulatory protein, gntR family</fullName>
    </submittedName>
</protein>
<dbReference type="SUPFAM" id="SSF48008">
    <property type="entry name" value="GntR ligand-binding domain-like"/>
    <property type="match status" value="1"/>
</dbReference>
<evidence type="ECO:0000259" key="4">
    <source>
        <dbReference type="PROSITE" id="PS50949"/>
    </source>
</evidence>
<dbReference type="AlphaFoldDB" id="A0A1H3WT07"/>
<dbReference type="RefSeq" id="WP_074671552.1">
    <property type="nucleotide sequence ID" value="NZ_FNQG01000004.1"/>
</dbReference>